<dbReference type="PROSITE" id="PS51192">
    <property type="entry name" value="HELICASE_ATP_BIND_1"/>
    <property type="match status" value="1"/>
</dbReference>
<dbReference type="Proteomes" id="UP000789508">
    <property type="component" value="Unassembled WGS sequence"/>
</dbReference>
<proteinExistence type="predicted"/>
<organism evidence="3 4">
    <name type="scientific">Ambispora leptoticha</name>
    <dbReference type="NCBI Taxonomy" id="144679"/>
    <lineage>
        <taxon>Eukaryota</taxon>
        <taxon>Fungi</taxon>
        <taxon>Fungi incertae sedis</taxon>
        <taxon>Mucoromycota</taxon>
        <taxon>Glomeromycotina</taxon>
        <taxon>Glomeromycetes</taxon>
        <taxon>Archaeosporales</taxon>
        <taxon>Ambisporaceae</taxon>
        <taxon>Ambispora</taxon>
    </lineage>
</organism>
<dbReference type="GO" id="GO:0009307">
    <property type="term" value="P:DNA restriction-modification system"/>
    <property type="evidence" value="ECO:0007669"/>
    <property type="project" value="UniProtKB-KW"/>
</dbReference>
<sequence length="435" mass="50858">RNNNQEVLDRGKLFKQLQEINPFLTNNVIDQVIEKLLDPHLENQQFLNYLRSGITIHTNGEHKIKEGIVAHTTGSGKSDTMVFLTKKLRQEYQQCTIIVITDRQELDLQLLDRFQDYEDVFFTPQEFIVITSIRDLRENLAKPNLGKIIFVLIQKFQIREFQALPTFSNSKGLFIFIDEYHRSQNLEIGEEDNLSWALEMRKTLPEAFLFGFTATPKEETYPNIIHSYSMDDALQDEVIVRIVYEIYQYLDLNKIKKNSFHLKSVLPSLQTKGEFFKKDYENFSLNNRLNSQKPKVMYIAQSIPAAREFYQYLSQDPQFQNNVCLITSAQEEKEEKDSIHQFKNTPEVNIAIVVDKLTTGFNLESLQRIYLDQKINSPHRLFQKISRVNRKHPHKDWGFVIDLADNKEVLEETLAKYVGKSGGIIKTDPPQLQPF</sequence>
<protein>
    <submittedName>
        <fullName evidence="3">12543_t:CDS:1</fullName>
    </submittedName>
</protein>
<dbReference type="InterPro" id="IPR051268">
    <property type="entry name" value="Type-I_R_enzyme_R_subunit"/>
</dbReference>
<dbReference type="PANTHER" id="PTHR30195">
    <property type="entry name" value="TYPE I SITE-SPECIFIC DEOXYRIBONUCLEASE PROTEIN SUBUNIT M AND R"/>
    <property type="match status" value="1"/>
</dbReference>
<dbReference type="SMART" id="SM00487">
    <property type="entry name" value="DEXDc"/>
    <property type="match status" value="1"/>
</dbReference>
<evidence type="ECO:0000259" key="2">
    <source>
        <dbReference type="PROSITE" id="PS51192"/>
    </source>
</evidence>
<dbReference type="InterPro" id="IPR055180">
    <property type="entry name" value="HsdR_RecA-like_helicase_dom_2"/>
</dbReference>
<feature type="domain" description="Helicase ATP-binding" evidence="2">
    <location>
        <begin position="58"/>
        <end position="234"/>
    </location>
</feature>
<dbReference type="AlphaFoldDB" id="A0A9N9DEX5"/>
<dbReference type="Pfam" id="PF18766">
    <property type="entry name" value="SWI2_SNF2"/>
    <property type="match status" value="1"/>
</dbReference>
<dbReference type="InterPro" id="IPR040980">
    <property type="entry name" value="SWI2_SNF2"/>
</dbReference>
<dbReference type="InterPro" id="IPR014001">
    <property type="entry name" value="Helicase_ATP-bd"/>
</dbReference>
<dbReference type="Pfam" id="PF22679">
    <property type="entry name" value="T1R_D3-like"/>
    <property type="match status" value="1"/>
</dbReference>
<dbReference type="SUPFAM" id="SSF52540">
    <property type="entry name" value="P-loop containing nucleoside triphosphate hydrolases"/>
    <property type="match status" value="2"/>
</dbReference>
<reference evidence="3" key="1">
    <citation type="submission" date="2021-06" db="EMBL/GenBank/DDBJ databases">
        <authorList>
            <person name="Kallberg Y."/>
            <person name="Tangrot J."/>
            <person name="Rosling A."/>
        </authorList>
    </citation>
    <scope>NUCLEOTIDE SEQUENCE</scope>
    <source>
        <strain evidence="3">FL130A</strain>
    </source>
</reference>
<feature type="non-terminal residue" evidence="3">
    <location>
        <position position="1"/>
    </location>
</feature>
<comment type="caution">
    <text evidence="3">The sequence shown here is derived from an EMBL/GenBank/DDBJ whole genome shotgun (WGS) entry which is preliminary data.</text>
</comment>
<dbReference type="InterPro" id="IPR027417">
    <property type="entry name" value="P-loop_NTPase"/>
</dbReference>
<evidence type="ECO:0000256" key="1">
    <source>
        <dbReference type="ARBA" id="ARBA00022747"/>
    </source>
</evidence>
<evidence type="ECO:0000313" key="3">
    <source>
        <dbReference type="EMBL" id="CAG8633780.1"/>
    </source>
</evidence>
<keyword evidence="1" id="KW-0680">Restriction system</keyword>
<dbReference type="EMBL" id="CAJVPS010007334">
    <property type="protein sequence ID" value="CAG8633780.1"/>
    <property type="molecule type" value="Genomic_DNA"/>
</dbReference>
<dbReference type="PANTHER" id="PTHR30195:SF15">
    <property type="entry name" value="TYPE I RESTRICTION ENZYME HINDI ENDONUCLEASE SUBUNIT"/>
    <property type="match status" value="1"/>
</dbReference>
<keyword evidence="4" id="KW-1185">Reference proteome</keyword>
<gene>
    <name evidence="3" type="ORF">ALEPTO_LOCUS9459</name>
</gene>
<accession>A0A9N9DEX5</accession>
<dbReference type="Gene3D" id="3.40.50.300">
    <property type="entry name" value="P-loop containing nucleotide triphosphate hydrolases"/>
    <property type="match status" value="2"/>
</dbReference>
<evidence type="ECO:0000313" key="4">
    <source>
        <dbReference type="Proteomes" id="UP000789508"/>
    </source>
</evidence>
<dbReference type="OrthoDB" id="2419400at2759"/>
<name>A0A9N9DEX5_9GLOM</name>